<sequence length="189" mass="21982">MPIQQVGTVDELIEALLNHTEDRAEFIAKHISPILRQLQQQFFLQNTADNRDPLERLDPSLYSVPYAYFLVARCNVERPDVVNLLTYILEFLRSFDPNQIRLTPEKFLQVAQGLCRIANLYGNNIISIKPLTHALQRYSPSANHLTNLHQFFIKECLLTKCYRQALPILDHDITEIDTTVNKTKIREYT</sequence>
<dbReference type="OrthoDB" id="29061at2759"/>
<dbReference type="Pfam" id="PF22788">
    <property type="entry name" value="COP9_hel_rpt"/>
    <property type="match status" value="1"/>
</dbReference>
<comment type="caution">
    <text evidence="3">The sequence shown here is derived from an EMBL/GenBank/DDBJ whole genome shotgun (WGS) entry which is preliminary data.</text>
</comment>
<dbReference type="PANTHER" id="PTHR10758:SF1">
    <property type="entry name" value="COP9 SIGNALOSOME COMPLEX SUBUNIT 3"/>
    <property type="match status" value="1"/>
</dbReference>
<evidence type="ECO:0000313" key="4">
    <source>
        <dbReference type="Proteomes" id="UP000789405"/>
    </source>
</evidence>
<proteinExistence type="predicted"/>
<protein>
    <submittedName>
        <fullName evidence="3">12164_t:CDS:1</fullName>
    </submittedName>
</protein>
<name>A0A9N9K4F2_9GLOM</name>
<dbReference type="EMBL" id="CAJVPY010047456">
    <property type="protein sequence ID" value="CAG8811371.1"/>
    <property type="molecule type" value="Genomic_DNA"/>
</dbReference>
<evidence type="ECO:0000256" key="1">
    <source>
        <dbReference type="ARBA" id="ARBA00022490"/>
    </source>
</evidence>
<dbReference type="PANTHER" id="PTHR10758">
    <property type="entry name" value="26S PROTEASOME NON-ATPASE REGULATORY SUBUNIT 3/COP9 SIGNALOSOME COMPLEX SUBUNIT 3"/>
    <property type="match status" value="1"/>
</dbReference>
<dbReference type="GO" id="GO:0006511">
    <property type="term" value="P:ubiquitin-dependent protein catabolic process"/>
    <property type="evidence" value="ECO:0007669"/>
    <property type="project" value="TreeGrafter"/>
</dbReference>
<keyword evidence="1" id="KW-0963">Cytoplasm</keyword>
<feature type="non-terminal residue" evidence="3">
    <location>
        <position position="1"/>
    </location>
</feature>
<organism evidence="3 4">
    <name type="scientific">Dentiscutata erythropus</name>
    <dbReference type="NCBI Taxonomy" id="1348616"/>
    <lineage>
        <taxon>Eukaryota</taxon>
        <taxon>Fungi</taxon>
        <taxon>Fungi incertae sedis</taxon>
        <taxon>Mucoromycota</taxon>
        <taxon>Glomeromycotina</taxon>
        <taxon>Glomeromycetes</taxon>
        <taxon>Diversisporales</taxon>
        <taxon>Gigasporaceae</taxon>
        <taxon>Dentiscutata</taxon>
    </lineage>
</organism>
<accession>A0A9N9K4F2</accession>
<evidence type="ECO:0000259" key="2">
    <source>
        <dbReference type="Pfam" id="PF22788"/>
    </source>
</evidence>
<dbReference type="AlphaFoldDB" id="A0A9N9K4F2"/>
<dbReference type="GO" id="GO:0008180">
    <property type="term" value="C:COP9 signalosome"/>
    <property type="evidence" value="ECO:0007669"/>
    <property type="project" value="TreeGrafter"/>
</dbReference>
<gene>
    <name evidence="3" type="ORF">DERYTH_LOCUS25453</name>
</gene>
<dbReference type="Proteomes" id="UP000789405">
    <property type="component" value="Unassembled WGS sequence"/>
</dbReference>
<keyword evidence="4" id="KW-1185">Reference proteome</keyword>
<feature type="domain" description="COP9 signalosome complex subunit 3 N-terminal helical repeats" evidence="2">
    <location>
        <begin position="41"/>
        <end position="183"/>
    </location>
</feature>
<dbReference type="InterPro" id="IPR055089">
    <property type="entry name" value="COP9_N"/>
</dbReference>
<evidence type="ECO:0000313" key="3">
    <source>
        <dbReference type="EMBL" id="CAG8811371.1"/>
    </source>
</evidence>
<reference evidence="3" key="1">
    <citation type="submission" date="2021-06" db="EMBL/GenBank/DDBJ databases">
        <authorList>
            <person name="Kallberg Y."/>
            <person name="Tangrot J."/>
            <person name="Rosling A."/>
        </authorList>
    </citation>
    <scope>NUCLEOTIDE SEQUENCE</scope>
    <source>
        <strain evidence="3">MA453B</strain>
    </source>
</reference>
<dbReference type="InterPro" id="IPR050756">
    <property type="entry name" value="CSN3"/>
</dbReference>